<dbReference type="EMBL" id="LWLN01000001">
    <property type="protein sequence ID" value="OLZ40019.1"/>
    <property type="molecule type" value="Genomic_DNA"/>
</dbReference>
<keyword evidence="1" id="KW-0472">Membrane</keyword>
<dbReference type="InterPro" id="IPR055707">
    <property type="entry name" value="DUF7283"/>
</dbReference>
<dbReference type="AlphaFoldDB" id="A0A1S8AU17"/>
<keyword evidence="3" id="KW-1185">Reference proteome</keyword>
<dbReference type="STRING" id="301967.A6E15_03055"/>
<dbReference type="RefSeq" id="WP_076143547.1">
    <property type="nucleotide sequence ID" value="NZ_LWLN01000001.1"/>
</dbReference>
<evidence type="ECO:0000313" key="3">
    <source>
        <dbReference type="Proteomes" id="UP000189370"/>
    </source>
</evidence>
<reference evidence="3" key="1">
    <citation type="submission" date="2016-04" db="EMBL/GenBank/DDBJ databases">
        <authorList>
            <person name="Chen S.-C."/>
            <person name="Lai M.-C."/>
        </authorList>
    </citation>
    <scope>NUCLEOTIDE SEQUENCE [LARGE SCALE GENOMIC DNA]</scope>
    <source>
        <strain evidence="3">AB14</strain>
    </source>
</reference>
<name>A0A1S8AU17_9EURY</name>
<accession>A0A1S8AU17</accession>
<gene>
    <name evidence="2" type="ORF">A6E15_03055</name>
</gene>
<proteinExistence type="predicted"/>
<organism evidence="2 3">
    <name type="scientific">Natrinema saccharevitans</name>
    <dbReference type="NCBI Taxonomy" id="301967"/>
    <lineage>
        <taxon>Archaea</taxon>
        <taxon>Methanobacteriati</taxon>
        <taxon>Methanobacteriota</taxon>
        <taxon>Stenosarchaea group</taxon>
        <taxon>Halobacteria</taxon>
        <taxon>Halobacteriales</taxon>
        <taxon>Natrialbaceae</taxon>
        <taxon>Natrinema</taxon>
    </lineage>
</organism>
<keyword evidence="1" id="KW-0812">Transmembrane</keyword>
<protein>
    <submittedName>
        <fullName evidence="2">Uncharacterized protein</fullName>
    </submittedName>
</protein>
<sequence>MHLEAPIDGWYVWLAVSIVSAAVGTVALGLPTGPPPDANRAANAIEETAGSPYEASSTYDHDATAIEFTGRTVAMRNEHGTTRATLTYGHVVPVMGNERLENVSAGRAIEAEYAAAIENPDRSAVDAFLADVESAYETNTDEWRTANGPLRTRTVATRPLPTVSAALDIERVPGDQTHEVTLEYESTAETGIRLRADGSGDRGRIDETVRATATRQAETITHDEFERTSSMSFPIDVRVEAGGTELCTETVRAERGDETVAICPSGGQTLETTGVDDRGYVSRDTEADSFYVTLVDV</sequence>
<comment type="caution">
    <text evidence="2">The sequence shown here is derived from an EMBL/GenBank/DDBJ whole genome shotgun (WGS) entry which is preliminary data.</text>
</comment>
<feature type="transmembrane region" description="Helical" evidence="1">
    <location>
        <begin position="12"/>
        <end position="30"/>
    </location>
</feature>
<dbReference type="OrthoDB" id="157493at2157"/>
<evidence type="ECO:0000256" key="1">
    <source>
        <dbReference type="SAM" id="Phobius"/>
    </source>
</evidence>
<evidence type="ECO:0000313" key="2">
    <source>
        <dbReference type="EMBL" id="OLZ40019.1"/>
    </source>
</evidence>
<dbReference type="Pfam" id="PF23954">
    <property type="entry name" value="DUF7283"/>
    <property type="match status" value="1"/>
</dbReference>
<keyword evidence="1" id="KW-1133">Transmembrane helix</keyword>
<dbReference type="Proteomes" id="UP000189370">
    <property type="component" value="Unassembled WGS sequence"/>
</dbReference>